<feature type="compositionally biased region" description="Polar residues" evidence="1">
    <location>
        <begin position="33"/>
        <end position="47"/>
    </location>
</feature>
<feature type="compositionally biased region" description="Low complexity" evidence="1">
    <location>
        <begin position="604"/>
        <end position="615"/>
    </location>
</feature>
<evidence type="ECO:0008006" key="4">
    <source>
        <dbReference type="Google" id="ProtNLM"/>
    </source>
</evidence>
<proteinExistence type="predicted"/>
<dbReference type="InterPro" id="IPR024312">
    <property type="entry name" value="TACC_fungi"/>
</dbReference>
<name>A0ABY2H1T6_9HYPO</name>
<keyword evidence="3" id="KW-1185">Reference proteome</keyword>
<feature type="compositionally biased region" description="Basic and acidic residues" evidence="1">
    <location>
        <begin position="616"/>
        <end position="634"/>
    </location>
</feature>
<evidence type="ECO:0000313" key="3">
    <source>
        <dbReference type="Proteomes" id="UP001642720"/>
    </source>
</evidence>
<organism evidence="2 3">
    <name type="scientific">Trichoderma ghanense</name>
    <dbReference type="NCBI Taxonomy" id="65468"/>
    <lineage>
        <taxon>Eukaryota</taxon>
        <taxon>Fungi</taxon>
        <taxon>Dikarya</taxon>
        <taxon>Ascomycota</taxon>
        <taxon>Pezizomycotina</taxon>
        <taxon>Sordariomycetes</taxon>
        <taxon>Hypocreomycetidae</taxon>
        <taxon>Hypocreales</taxon>
        <taxon>Hypocreaceae</taxon>
        <taxon>Trichoderma</taxon>
    </lineage>
</organism>
<feature type="region of interest" description="Disordered" evidence="1">
    <location>
        <begin position="588"/>
        <end position="696"/>
    </location>
</feature>
<dbReference type="EMBL" id="PPTA01000007">
    <property type="protein sequence ID" value="TFB02214.1"/>
    <property type="molecule type" value="Genomic_DNA"/>
</dbReference>
<dbReference type="Proteomes" id="UP001642720">
    <property type="component" value="Unassembled WGS sequence"/>
</dbReference>
<feature type="region of interest" description="Disordered" evidence="1">
    <location>
        <begin position="1"/>
        <end position="82"/>
    </location>
</feature>
<feature type="compositionally biased region" description="Basic and acidic residues" evidence="1">
    <location>
        <begin position="431"/>
        <end position="440"/>
    </location>
</feature>
<feature type="compositionally biased region" description="Gly residues" evidence="1">
    <location>
        <begin position="667"/>
        <end position="680"/>
    </location>
</feature>
<gene>
    <name evidence="2" type="ORF">CCMA1212_005750</name>
</gene>
<dbReference type="Pfam" id="PF12709">
    <property type="entry name" value="Fungal_TACC"/>
    <property type="match status" value="1"/>
</dbReference>
<accession>A0ABY2H1T6</accession>
<feature type="compositionally biased region" description="Pro residues" evidence="1">
    <location>
        <begin position="593"/>
        <end position="603"/>
    </location>
</feature>
<feature type="compositionally biased region" description="Basic and acidic residues" evidence="1">
    <location>
        <begin position="176"/>
        <end position="186"/>
    </location>
</feature>
<feature type="compositionally biased region" description="Basic and acidic residues" evidence="1">
    <location>
        <begin position="397"/>
        <end position="424"/>
    </location>
</feature>
<sequence length="696" mass="76294">MTSPLSPADDAMLNSSSSTASSRKSDDDFYDAMSSSTSKTDASQPESTARPLRIRTDDARSNQENISPAKSRHSRIMSGTELSPLRIVESQRSSLDGALLKASGGVGVRSPRKVSPDRRFPVKISLGGDVASRAATAAASAASAHEQQSPSIDEVVQTRERNGSDGLRRAMGIFDDGQRSGSIREEDEHDGEATLGGMDDSQRHHGDDDTMDVSAFSAFSAVPNAAMLARLGQTPNGRRDAKRAHHAMDDDSASTSSLLMDYNERLGRSQRSSPARRDVLSPSRTTPNLPMTGTPNRQGANLIDFDGTPMATPRSIPSITPRELETLKSNFLSEISSLKASLSGKEAEVHSLKTAVVDAEKRVGESMERLREERMLREEMEGALRIVREEIIETQREKEDLEHELQESEQRREASEMMHQEAESKLAGLRAGKDLERNSSPDKPNSSAREVEIAVERVARELHGLYKSKHETKVAALKKSYENRWEKKVWELEAKIQDLTMENERLHAGHDSTMTMVDHAEMQQWKAQSARDHATIRELEADIQRLEAVITTVRRDNDELRVSLQQERVEKGELVQLAEELMAMQTVASATPAPQPEPQPAPEAAPQAPAPQRQPTADRRNSVSKKPTLERADSVSKMARPNPANRISGIRAPGTVMRAPHERGKSSIGGGLPRPGGARGSGILNSIEKMGSYGRG</sequence>
<feature type="region of interest" description="Disordered" evidence="1">
    <location>
        <begin position="397"/>
        <end position="450"/>
    </location>
</feature>
<feature type="compositionally biased region" description="Basic and acidic residues" evidence="1">
    <location>
        <begin position="156"/>
        <end position="168"/>
    </location>
</feature>
<protein>
    <recommendedName>
        <fullName evidence="4">Kinetoplast-associated protein KAP</fullName>
    </recommendedName>
</protein>
<feature type="region of interest" description="Disordered" evidence="1">
    <location>
        <begin position="98"/>
        <end position="120"/>
    </location>
</feature>
<reference evidence="2 3" key="1">
    <citation type="submission" date="2018-01" db="EMBL/GenBank/DDBJ databases">
        <title>Genome characterization of the sugarcane-associated fungus Trichoderma ghanense CCMA-1212 and their application in lignocelulose bioconversion.</title>
        <authorList>
            <person name="Steindorff A.S."/>
            <person name="Mendes T.D."/>
            <person name="Vilela E.S.D."/>
            <person name="Rodrigues D.S."/>
            <person name="Formighieri E.F."/>
            <person name="Melo I.S."/>
            <person name="Favaro L.C.L."/>
        </authorList>
    </citation>
    <scope>NUCLEOTIDE SEQUENCE [LARGE SCALE GENOMIC DNA]</scope>
    <source>
        <strain evidence="2 3">CCMA-1212</strain>
    </source>
</reference>
<comment type="caution">
    <text evidence="2">The sequence shown here is derived from an EMBL/GenBank/DDBJ whole genome shotgun (WGS) entry which is preliminary data.</text>
</comment>
<feature type="region of interest" description="Disordered" evidence="1">
    <location>
        <begin position="235"/>
        <end position="308"/>
    </location>
</feature>
<evidence type="ECO:0000313" key="2">
    <source>
        <dbReference type="EMBL" id="TFB02214.1"/>
    </source>
</evidence>
<evidence type="ECO:0000256" key="1">
    <source>
        <dbReference type="SAM" id="MobiDB-lite"/>
    </source>
</evidence>
<dbReference type="GeneID" id="300577445"/>
<feature type="compositionally biased region" description="Polar residues" evidence="1">
    <location>
        <begin position="282"/>
        <end position="299"/>
    </location>
</feature>
<feature type="region of interest" description="Disordered" evidence="1">
    <location>
        <begin position="137"/>
        <end position="211"/>
    </location>
</feature>
<dbReference type="RefSeq" id="XP_073558415.1">
    <property type="nucleotide sequence ID" value="XM_073702995.1"/>
</dbReference>